<comment type="caution">
    <text evidence="7">The sequence shown here is derived from an EMBL/GenBank/DDBJ whole genome shotgun (WGS) entry which is preliminary data.</text>
</comment>
<dbReference type="InterPro" id="IPR036890">
    <property type="entry name" value="HATPase_C_sf"/>
</dbReference>
<evidence type="ECO:0000313" key="8">
    <source>
        <dbReference type="Proteomes" id="UP001501470"/>
    </source>
</evidence>
<proteinExistence type="predicted"/>
<keyword evidence="5" id="KW-0902">Two-component regulatory system</keyword>
<evidence type="ECO:0000256" key="1">
    <source>
        <dbReference type="ARBA" id="ARBA00000085"/>
    </source>
</evidence>
<dbReference type="PANTHER" id="PTHR24421">
    <property type="entry name" value="NITRATE/NITRITE SENSOR PROTEIN NARX-RELATED"/>
    <property type="match status" value="1"/>
</dbReference>
<dbReference type="PANTHER" id="PTHR24421:SF10">
    <property type="entry name" value="NITRATE_NITRITE SENSOR PROTEIN NARQ"/>
    <property type="match status" value="1"/>
</dbReference>
<dbReference type="EMBL" id="BAAAQD010000048">
    <property type="protein sequence ID" value="GAA1572138.1"/>
    <property type="molecule type" value="Genomic_DNA"/>
</dbReference>
<evidence type="ECO:0000256" key="6">
    <source>
        <dbReference type="SAM" id="MobiDB-lite"/>
    </source>
</evidence>
<keyword evidence="4" id="KW-0418">Kinase</keyword>
<feature type="region of interest" description="Disordered" evidence="6">
    <location>
        <begin position="1"/>
        <end position="58"/>
    </location>
</feature>
<accession>A0ABP4P5D6</accession>
<dbReference type="RefSeq" id="WP_344514599.1">
    <property type="nucleotide sequence ID" value="NZ_BAAAQD010000048.1"/>
</dbReference>
<dbReference type="SUPFAM" id="SSF55874">
    <property type="entry name" value="ATPase domain of HSP90 chaperone/DNA topoisomerase II/histidine kinase"/>
    <property type="match status" value="1"/>
</dbReference>
<dbReference type="InterPro" id="IPR050482">
    <property type="entry name" value="Sensor_HK_TwoCompSys"/>
</dbReference>
<keyword evidence="8" id="KW-1185">Reference proteome</keyword>
<keyword evidence="3" id="KW-0808">Transferase</keyword>
<reference evidence="8" key="1">
    <citation type="journal article" date="2019" name="Int. J. Syst. Evol. Microbiol.">
        <title>The Global Catalogue of Microorganisms (GCM) 10K type strain sequencing project: providing services to taxonomists for standard genome sequencing and annotation.</title>
        <authorList>
            <consortium name="The Broad Institute Genomics Platform"/>
            <consortium name="The Broad Institute Genome Sequencing Center for Infectious Disease"/>
            <person name="Wu L."/>
            <person name="Ma J."/>
        </authorList>
    </citation>
    <scope>NUCLEOTIDE SEQUENCE [LARGE SCALE GENOMIC DNA]</scope>
    <source>
        <strain evidence="8">JCM 15933</strain>
    </source>
</reference>
<evidence type="ECO:0000313" key="7">
    <source>
        <dbReference type="EMBL" id="GAA1572138.1"/>
    </source>
</evidence>
<sequence length="222" mass="21932">MFGPWLSTTGPRRRRERSAPAGRDETSGGGADPDGTGRAPDGAGRPLGGAGGGRDDAAHQRVRDLAAAARVATGPEARARAGTELRHALRGLCDLVLADGMAGPDLGAPVRGLAAAMPFPVVVTVDVGPAANAVASTAYAVICEALANVAGHAHARRAVVTVQRHGRTVQVAVADDGVGGAQPVIGGGIVMVAARVAALGGLLHLDSPAGSGTHLTVELPAG</sequence>
<evidence type="ECO:0000256" key="2">
    <source>
        <dbReference type="ARBA" id="ARBA00012438"/>
    </source>
</evidence>
<dbReference type="EC" id="2.7.13.3" evidence="2"/>
<evidence type="ECO:0000256" key="4">
    <source>
        <dbReference type="ARBA" id="ARBA00022777"/>
    </source>
</evidence>
<dbReference type="CDD" id="cd16917">
    <property type="entry name" value="HATPase_UhpB-NarQ-NarX-like"/>
    <property type="match status" value="1"/>
</dbReference>
<dbReference type="Gene3D" id="3.30.565.10">
    <property type="entry name" value="Histidine kinase-like ATPase, C-terminal domain"/>
    <property type="match status" value="1"/>
</dbReference>
<gene>
    <name evidence="7" type="ORF">GCM10009827_112690</name>
</gene>
<comment type="catalytic activity">
    <reaction evidence="1">
        <text>ATP + protein L-histidine = ADP + protein N-phospho-L-histidine.</text>
        <dbReference type="EC" id="2.7.13.3"/>
    </reaction>
</comment>
<protein>
    <recommendedName>
        <fullName evidence="2">histidine kinase</fullName>
        <ecNumber evidence="2">2.7.13.3</ecNumber>
    </recommendedName>
</protein>
<organism evidence="7 8">
    <name type="scientific">Dactylosporangium maewongense</name>
    <dbReference type="NCBI Taxonomy" id="634393"/>
    <lineage>
        <taxon>Bacteria</taxon>
        <taxon>Bacillati</taxon>
        <taxon>Actinomycetota</taxon>
        <taxon>Actinomycetes</taxon>
        <taxon>Micromonosporales</taxon>
        <taxon>Micromonosporaceae</taxon>
        <taxon>Dactylosporangium</taxon>
    </lineage>
</organism>
<name>A0ABP4P5D6_9ACTN</name>
<evidence type="ECO:0000256" key="5">
    <source>
        <dbReference type="ARBA" id="ARBA00023012"/>
    </source>
</evidence>
<dbReference type="Proteomes" id="UP001501470">
    <property type="component" value="Unassembled WGS sequence"/>
</dbReference>
<evidence type="ECO:0000256" key="3">
    <source>
        <dbReference type="ARBA" id="ARBA00022679"/>
    </source>
</evidence>